<accession>A0A1E4TMR7</accession>
<comment type="similarity">
    <text evidence="1">Belongs to the oligoribonuclease family.</text>
</comment>
<keyword evidence="8" id="KW-1185">Reference proteome</keyword>
<evidence type="ECO:0000313" key="7">
    <source>
        <dbReference type="EMBL" id="ODV97402.1"/>
    </source>
</evidence>
<dbReference type="GO" id="GO:0000175">
    <property type="term" value="F:3'-5'-RNA exonuclease activity"/>
    <property type="evidence" value="ECO:0007669"/>
    <property type="project" value="InterPro"/>
</dbReference>
<dbReference type="PANTHER" id="PTHR11046">
    <property type="entry name" value="OLIGORIBONUCLEASE, MITOCHONDRIAL"/>
    <property type="match status" value="1"/>
</dbReference>
<dbReference type="FunFam" id="3.30.420.10:FF:000003">
    <property type="entry name" value="Oligoribonuclease"/>
    <property type="match status" value="1"/>
</dbReference>
<sequence length="186" mass="21568">MDHLKPIVWIDCEMTGLDVFNDHIIEICCIITDKDLNIIDEEGYESVIHYDKSIMDKMNEWCIEHHGSSGLTQKVIESSKTLQQVENELLAYISKYISPNKGVLAGNSVHMDRIFMVREMPKIVDYLFYRIIDVSTITEICKRHNPTIANKCPNKKCEHTAKADILESIEQLKWFQANYFISPTKN</sequence>
<keyword evidence="4" id="KW-0269">Exonuclease</keyword>
<dbReference type="SUPFAM" id="SSF53098">
    <property type="entry name" value="Ribonuclease H-like"/>
    <property type="match status" value="1"/>
</dbReference>
<keyword evidence="3" id="KW-0378">Hydrolase</keyword>
<name>A0A1E4TMR7_PACTA</name>
<protein>
    <recommendedName>
        <fullName evidence="5">Exonuclease domain-containing protein</fullName>
    </recommendedName>
</protein>
<dbReference type="InterPro" id="IPR013520">
    <property type="entry name" value="Ribonucl_H"/>
</dbReference>
<dbReference type="InterPro" id="IPR022894">
    <property type="entry name" value="Oligoribonuclease"/>
</dbReference>
<dbReference type="Gene3D" id="3.30.420.10">
    <property type="entry name" value="Ribonuclease H-like superfamily/Ribonuclease H"/>
    <property type="match status" value="1"/>
</dbReference>
<keyword evidence="2" id="KW-0540">Nuclease</keyword>
<reference evidence="6" key="1">
    <citation type="journal article" date="2016" name="Proc. Natl. Acad. Sci. U.S.A.">
        <title>Comparative genomics of biotechnologically important yeasts.</title>
        <authorList>
            <person name="Riley R."/>
            <person name="Haridas S."/>
            <person name="Wolfe K.H."/>
            <person name="Lopes M.R."/>
            <person name="Hittinger C.T."/>
            <person name="Goeker M."/>
            <person name="Salamov A.A."/>
            <person name="Wisecaver J.H."/>
            <person name="Long T.M."/>
            <person name="Calvey C.H."/>
            <person name="Aerts A.L."/>
            <person name="Barry K.W."/>
            <person name="Choi C."/>
            <person name="Clum A."/>
            <person name="Coughlan A.Y."/>
            <person name="Deshpande S."/>
            <person name="Douglass A.P."/>
            <person name="Hanson S.J."/>
            <person name="Klenk H.-P."/>
            <person name="LaButti K.M."/>
            <person name="Lapidus A."/>
            <person name="Lindquist E.A."/>
            <person name="Lipzen A.M."/>
            <person name="Meier-Kolthoff J.P."/>
            <person name="Ohm R.A."/>
            <person name="Otillar R.P."/>
            <person name="Pangilinan J.L."/>
            <person name="Peng Y."/>
            <person name="Rokas A."/>
            <person name="Rosa C.A."/>
            <person name="Scheuner C."/>
            <person name="Sibirny A.A."/>
            <person name="Slot J.C."/>
            <person name="Stielow J.B."/>
            <person name="Sun H."/>
            <person name="Kurtzman C.P."/>
            <person name="Blackwell M."/>
            <person name="Grigoriev I.V."/>
            <person name="Jeffries T.W."/>
        </authorList>
    </citation>
    <scope>NUCLEOTIDE SEQUENCE</scope>
    <source>
        <strain evidence="6">NRRL Y-2460</strain>
    </source>
</reference>
<dbReference type="OrthoDB" id="270189at2759"/>
<dbReference type="NCBIfam" id="NF003765">
    <property type="entry name" value="PRK05359.1"/>
    <property type="match status" value="1"/>
</dbReference>
<evidence type="ECO:0000313" key="8">
    <source>
        <dbReference type="Proteomes" id="UP000094236"/>
    </source>
</evidence>
<reference evidence="8" key="2">
    <citation type="submission" date="2016-05" db="EMBL/GenBank/DDBJ databases">
        <title>Comparative genomics of biotechnologically important yeasts.</title>
        <authorList>
            <consortium name="DOE Joint Genome Institute"/>
            <person name="Riley R."/>
            <person name="Haridas S."/>
            <person name="Wolfe K.H."/>
            <person name="Lopes M.R."/>
            <person name="Hittinger C.T."/>
            <person name="Goker M."/>
            <person name="Salamov A."/>
            <person name="Wisecaver J."/>
            <person name="Long T.M."/>
            <person name="Aerts A.L."/>
            <person name="Barry K."/>
            <person name="Choi C."/>
            <person name="Clum A."/>
            <person name="Coughlan A.Y."/>
            <person name="Deshpande S."/>
            <person name="Douglass A.P."/>
            <person name="Hanson S.J."/>
            <person name="Klenk H.-P."/>
            <person name="Labutti K."/>
            <person name="Lapidus A."/>
            <person name="Lindquist E."/>
            <person name="Lipzen A."/>
            <person name="Meier-Kolthoff J.P."/>
            <person name="Ohm R.A."/>
            <person name="Otillar R.P."/>
            <person name="Pangilinan J."/>
            <person name="Peng Y."/>
            <person name="Rokas A."/>
            <person name="Rosa C.A."/>
            <person name="Scheuner C."/>
            <person name="Sibirny A.A."/>
            <person name="Slot J.C."/>
            <person name="Stielow J.B."/>
            <person name="Sun H."/>
            <person name="Kurtzman C.P."/>
            <person name="Blackwell M."/>
            <person name="Grigoriev I.V."/>
            <person name="Jeffries T.W."/>
        </authorList>
    </citation>
    <scope>NUCLEOTIDE SEQUENCE [LARGE SCALE GENOMIC DNA]</scope>
    <source>
        <strain evidence="8">NRRL Y-2460</strain>
    </source>
</reference>
<proteinExistence type="inferred from homology"/>
<dbReference type="CDD" id="cd06135">
    <property type="entry name" value="Orn"/>
    <property type="match status" value="1"/>
</dbReference>
<dbReference type="STRING" id="669874.A0A1E4TMR7"/>
<dbReference type="Pfam" id="PF00929">
    <property type="entry name" value="RNase_T"/>
    <property type="match status" value="1"/>
</dbReference>
<gene>
    <name evidence="7" type="ORF">PACTADRAFT_38521</name>
    <name evidence="6" type="ORF">PACTADRAFT_47269</name>
</gene>
<dbReference type="GO" id="GO:0003676">
    <property type="term" value="F:nucleic acid binding"/>
    <property type="evidence" value="ECO:0007669"/>
    <property type="project" value="InterPro"/>
</dbReference>
<evidence type="ECO:0000256" key="3">
    <source>
        <dbReference type="ARBA" id="ARBA00022801"/>
    </source>
</evidence>
<evidence type="ECO:0000259" key="5">
    <source>
        <dbReference type="SMART" id="SM00479"/>
    </source>
</evidence>
<dbReference type="SMART" id="SM00479">
    <property type="entry name" value="EXOIII"/>
    <property type="match status" value="1"/>
</dbReference>
<dbReference type="InterPro" id="IPR012337">
    <property type="entry name" value="RNaseH-like_sf"/>
</dbReference>
<dbReference type="InterPro" id="IPR036397">
    <property type="entry name" value="RNaseH_sf"/>
</dbReference>
<evidence type="ECO:0000313" key="6">
    <source>
        <dbReference type="EMBL" id="ODV93050.1"/>
    </source>
</evidence>
<dbReference type="EMBL" id="KV454012">
    <property type="protein sequence ID" value="ODV97402.1"/>
    <property type="molecule type" value="Genomic_DNA"/>
</dbReference>
<dbReference type="Proteomes" id="UP000094236">
    <property type="component" value="Unassembled WGS sequence"/>
</dbReference>
<dbReference type="GO" id="GO:0005739">
    <property type="term" value="C:mitochondrion"/>
    <property type="evidence" value="ECO:0007669"/>
    <property type="project" value="TreeGrafter"/>
</dbReference>
<dbReference type="PANTHER" id="PTHR11046:SF0">
    <property type="entry name" value="OLIGORIBONUCLEASE, MITOCHONDRIAL"/>
    <property type="match status" value="1"/>
</dbReference>
<evidence type="ECO:0000256" key="4">
    <source>
        <dbReference type="ARBA" id="ARBA00022839"/>
    </source>
</evidence>
<dbReference type="EMBL" id="KV454065">
    <property type="protein sequence ID" value="ODV93050.1"/>
    <property type="molecule type" value="Genomic_DNA"/>
</dbReference>
<evidence type="ECO:0000256" key="2">
    <source>
        <dbReference type="ARBA" id="ARBA00022722"/>
    </source>
</evidence>
<evidence type="ECO:0000256" key="1">
    <source>
        <dbReference type="ARBA" id="ARBA00009921"/>
    </source>
</evidence>
<feature type="domain" description="Exonuclease" evidence="5">
    <location>
        <begin position="6"/>
        <end position="181"/>
    </location>
</feature>
<organism evidence="6 8">
    <name type="scientific">Pachysolen tannophilus NRRL Y-2460</name>
    <dbReference type="NCBI Taxonomy" id="669874"/>
    <lineage>
        <taxon>Eukaryota</taxon>
        <taxon>Fungi</taxon>
        <taxon>Dikarya</taxon>
        <taxon>Ascomycota</taxon>
        <taxon>Saccharomycotina</taxon>
        <taxon>Pichiomycetes</taxon>
        <taxon>Pachysolenaceae</taxon>
        <taxon>Pachysolen</taxon>
    </lineage>
</organism>
<dbReference type="AlphaFoldDB" id="A0A1E4TMR7"/>